<reference evidence="4 5" key="1">
    <citation type="submission" date="2017-09" db="EMBL/GenBank/DDBJ databases">
        <authorList>
            <person name="Ehlers B."/>
            <person name="Leendertz F.H."/>
        </authorList>
    </citation>
    <scope>NUCLEOTIDE SEQUENCE [LARGE SCALE GENOMIC DNA]</scope>
    <source>
        <strain evidence="4 5">CGMCC 4.6857</strain>
    </source>
</reference>
<dbReference type="OrthoDB" id="8215557at2"/>
<dbReference type="Pfam" id="PF13472">
    <property type="entry name" value="Lipase_GDSL_2"/>
    <property type="match status" value="1"/>
</dbReference>
<proteinExistence type="predicted"/>
<dbReference type="EMBL" id="OBDY01000022">
    <property type="protein sequence ID" value="SNY61033.1"/>
    <property type="molecule type" value="Genomic_DNA"/>
</dbReference>
<evidence type="ECO:0000313" key="4">
    <source>
        <dbReference type="EMBL" id="SNY61033.1"/>
    </source>
</evidence>
<feature type="signal peptide" evidence="2">
    <location>
        <begin position="1"/>
        <end position="19"/>
    </location>
</feature>
<feature type="chain" id="PRO_5012583301" evidence="2">
    <location>
        <begin position="20"/>
        <end position="220"/>
    </location>
</feature>
<dbReference type="InterPro" id="IPR013830">
    <property type="entry name" value="SGNH_hydro"/>
</dbReference>
<dbReference type="InterPro" id="IPR036514">
    <property type="entry name" value="SGNH_hydro_sf"/>
</dbReference>
<dbReference type="AlphaFoldDB" id="A0A285JLT8"/>
<dbReference type="CDD" id="cd00229">
    <property type="entry name" value="SGNH_hydrolase"/>
    <property type="match status" value="1"/>
</dbReference>
<organism evidence="4 5">
    <name type="scientific">Paractinoplanes atraurantiacus</name>
    <dbReference type="NCBI Taxonomy" id="1036182"/>
    <lineage>
        <taxon>Bacteria</taxon>
        <taxon>Bacillati</taxon>
        <taxon>Actinomycetota</taxon>
        <taxon>Actinomycetes</taxon>
        <taxon>Micromonosporales</taxon>
        <taxon>Micromonosporaceae</taxon>
        <taxon>Paractinoplanes</taxon>
    </lineage>
</organism>
<name>A0A285JLT8_9ACTN</name>
<keyword evidence="2" id="KW-0732">Signal</keyword>
<dbReference type="Gene3D" id="3.40.50.1110">
    <property type="entry name" value="SGNH hydrolase"/>
    <property type="match status" value="1"/>
</dbReference>
<gene>
    <name evidence="4" type="ORF">SAMN05421748_12267</name>
</gene>
<dbReference type="SUPFAM" id="SSF52266">
    <property type="entry name" value="SGNH hydrolase"/>
    <property type="match status" value="1"/>
</dbReference>
<evidence type="ECO:0000259" key="3">
    <source>
        <dbReference type="Pfam" id="PF13472"/>
    </source>
</evidence>
<feature type="domain" description="SGNH hydrolase-type esterase" evidence="3">
    <location>
        <begin position="26"/>
        <end position="211"/>
    </location>
</feature>
<accession>A0A285JLT8</accession>
<keyword evidence="5" id="KW-1185">Reference proteome</keyword>
<dbReference type="RefSeq" id="WP_097326226.1">
    <property type="nucleotide sequence ID" value="NZ_OBDY01000022.1"/>
</dbReference>
<evidence type="ECO:0000256" key="2">
    <source>
        <dbReference type="SAM" id="SignalP"/>
    </source>
</evidence>
<feature type="region of interest" description="Disordered" evidence="1">
    <location>
        <begin position="179"/>
        <end position="204"/>
    </location>
</feature>
<dbReference type="Proteomes" id="UP000219612">
    <property type="component" value="Unassembled WGS sequence"/>
</dbReference>
<sequence length="220" mass="22293">MRRAAVLLLLLLAACDPSAAPVVVTLGDSVAAGASCACQPFPALYASSQHATNVNLARSGATAADVRAAVPAEKAVFASATEVVIMIGANDMAGDFDDPSKYPAVATGVQDDVESTIKAIEAVHRTRVVVLGYWNVVLDGKVAAKTYGADKVSDSESATAVVNKALQTAATQTGSTYIPTDAAFHGPDGSNDPTTLLAPDGDHPNAAGQRAIAALIPPLP</sequence>
<protein>
    <submittedName>
        <fullName evidence="4">Lysophospholipase L1</fullName>
    </submittedName>
</protein>
<evidence type="ECO:0000313" key="5">
    <source>
        <dbReference type="Proteomes" id="UP000219612"/>
    </source>
</evidence>
<evidence type="ECO:0000256" key="1">
    <source>
        <dbReference type="SAM" id="MobiDB-lite"/>
    </source>
</evidence>
<dbReference type="PROSITE" id="PS51257">
    <property type="entry name" value="PROKAR_LIPOPROTEIN"/>
    <property type="match status" value="1"/>
</dbReference>